<dbReference type="InterPro" id="IPR036291">
    <property type="entry name" value="NAD(P)-bd_dom_sf"/>
</dbReference>
<keyword evidence="2" id="KW-1185">Reference proteome</keyword>
<proteinExistence type="predicted"/>
<protein>
    <submittedName>
        <fullName evidence="1">Probable ornithine cyclodeaminase protein</fullName>
        <ecNumber evidence="1">4.3.1.12</ecNumber>
    </submittedName>
</protein>
<gene>
    <name evidence="1" type="ordered locus">EbC_pEb10200380</name>
</gene>
<dbReference type="PANTHER" id="PTHR13812:SF19">
    <property type="entry name" value="KETIMINE REDUCTASE MU-CRYSTALLIN"/>
    <property type="match status" value="1"/>
</dbReference>
<dbReference type="InterPro" id="IPR023401">
    <property type="entry name" value="ODC_N"/>
</dbReference>
<dbReference type="SUPFAM" id="SSF51735">
    <property type="entry name" value="NAD(P)-binding Rossmann-fold domains"/>
    <property type="match status" value="1"/>
</dbReference>
<dbReference type="AlphaFoldDB" id="D8MJD2"/>
<dbReference type="GO" id="GO:0008473">
    <property type="term" value="F:ornithine cyclodeaminase activity"/>
    <property type="evidence" value="ECO:0007669"/>
    <property type="project" value="UniProtKB-EC"/>
</dbReference>
<dbReference type="InterPro" id="IPR003462">
    <property type="entry name" value="ODC_Mu_crystall"/>
</dbReference>
<dbReference type="EMBL" id="FP236826">
    <property type="protein sequence ID" value="CAX53316.1"/>
    <property type="molecule type" value="Genomic_DNA"/>
</dbReference>
<dbReference type="PANTHER" id="PTHR13812">
    <property type="entry name" value="KETIMINE REDUCTASE MU-CRYSTALLIN"/>
    <property type="match status" value="1"/>
</dbReference>
<organism evidence="2">
    <name type="scientific">Erwinia billingiae (strain Eb661)</name>
    <dbReference type="NCBI Taxonomy" id="634500"/>
    <lineage>
        <taxon>Bacteria</taxon>
        <taxon>Pseudomonadati</taxon>
        <taxon>Pseudomonadota</taxon>
        <taxon>Gammaproteobacteria</taxon>
        <taxon>Enterobacterales</taxon>
        <taxon>Erwiniaceae</taxon>
        <taxon>Erwinia</taxon>
    </lineage>
</organism>
<dbReference type="NCBIfam" id="NF005762">
    <property type="entry name" value="PRK07589.1"/>
    <property type="match status" value="1"/>
</dbReference>
<sequence>MTRFVDIEDMRQLVSLSGVAKFISQLVDYIEHDFRRWPEFDKTPRIASHSDIGVIELMPTADAELYGFKYVNGHPQNAFHNQLTVMAFGALAKTATGYPVLLSEFTLATALRTAATSVLGAKYLMRKDARQMAVIGNGAQSEFQIIGFHEVLGLTDFWLYDVDSAATEKLMGNLNACHGIRLHFCRSVEEAVAQADVITTITADKTNATIISSAQVKPGVHLNAVGGDCPGKTELAADILHHAEVYVEFTPQSRIEGEIQQMPADFAVTELWEVINGTRPGRSSVAAVTVFDSVGFAIEDFSALRLINDIATRHNIGRDIALVPSPKNPRDLYSLLVRPE</sequence>
<name>D8MJD2_ERWBE</name>
<dbReference type="KEGG" id="ebi:EbC_pEb10200380"/>
<dbReference type="eggNOG" id="COG2423">
    <property type="taxonomic scope" value="Bacteria"/>
</dbReference>
<evidence type="ECO:0000313" key="1">
    <source>
        <dbReference type="EMBL" id="CAX53316.1"/>
    </source>
</evidence>
<dbReference type="Gene3D" id="3.30.1780.10">
    <property type="entry name" value="ornithine cyclodeaminase, domain 1"/>
    <property type="match status" value="1"/>
</dbReference>
<dbReference type="RefSeq" id="WP_013199752.1">
    <property type="nucleotide sequence ID" value="NC_014304.1"/>
</dbReference>
<reference evidence="1 2" key="1">
    <citation type="journal article" date="2010" name="BMC Genomics">
        <title>Genome comparison of the epiphytic bacteria Erwinia billingiae and E. tasmaniensis with the pear pathogen E. pyrifoliae.</title>
        <authorList>
            <person name="Kube M."/>
            <person name="Migdoll A.M."/>
            <person name="Gehring I."/>
            <person name="Heitmann K."/>
            <person name="Mayer Y."/>
            <person name="Kuhl H."/>
            <person name="Knaust F."/>
            <person name="Geider K."/>
            <person name="Reinhardt R."/>
        </authorList>
    </citation>
    <scope>NUCLEOTIDE SEQUENCE [LARGE SCALE GENOMIC DNA]</scope>
    <source>
        <strain evidence="1 2">Eb661</strain>
        <plasmid evidence="1">pEB102</plasmid>
    </source>
</reference>
<dbReference type="Gene3D" id="3.40.50.720">
    <property type="entry name" value="NAD(P)-binding Rossmann-like Domain"/>
    <property type="match status" value="1"/>
</dbReference>
<keyword evidence="1" id="KW-0614">Plasmid</keyword>
<evidence type="ECO:0000313" key="2">
    <source>
        <dbReference type="Proteomes" id="UP000008793"/>
    </source>
</evidence>
<dbReference type="Pfam" id="PF02423">
    <property type="entry name" value="OCD_Mu_crystall"/>
    <property type="match status" value="1"/>
</dbReference>
<dbReference type="GeneID" id="90509752"/>
<dbReference type="Proteomes" id="UP000008793">
    <property type="component" value="Plasmid pEB102"/>
</dbReference>
<dbReference type="EC" id="4.3.1.12" evidence="1"/>
<dbReference type="HOGENOM" id="CLU_042088_3_2_6"/>
<geneLocation type="plasmid" evidence="1 2">
    <name>pEB102</name>
</geneLocation>
<dbReference type="PIRSF" id="PIRSF001439">
    <property type="entry name" value="CryM"/>
    <property type="match status" value="1"/>
</dbReference>
<keyword evidence="1" id="KW-0456">Lyase</keyword>
<accession>D8MJD2</accession>